<comment type="caution">
    <text evidence="1">The sequence shown here is derived from an EMBL/GenBank/DDBJ whole genome shotgun (WGS) entry which is preliminary data.</text>
</comment>
<dbReference type="EMBL" id="JACHJQ010000004">
    <property type="protein sequence ID" value="MBB4907797.1"/>
    <property type="molecule type" value="Genomic_DNA"/>
</dbReference>
<dbReference type="RefSeq" id="WP_184811946.1">
    <property type="nucleotide sequence ID" value="NZ_JACHJQ010000004.1"/>
</dbReference>
<keyword evidence="2" id="KW-1185">Reference proteome</keyword>
<dbReference type="Proteomes" id="UP000520767">
    <property type="component" value="Unassembled WGS sequence"/>
</dbReference>
<protein>
    <submittedName>
        <fullName evidence="1">Uncharacterized protein</fullName>
    </submittedName>
</protein>
<reference evidence="1 2" key="1">
    <citation type="submission" date="2020-08" db="EMBL/GenBank/DDBJ databases">
        <title>Genomic Encyclopedia of Type Strains, Phase III (KMG-III): the genomes of soil and plant-associated and newly described type strains.</title>
        <authorList>
            <person name="Whitman W."/>
        </authorList>
    </citation>
    <scope>NUCLEOTIDE SEQUENCE [LARGE SCALE GENOMIC DNA]</scope>
    <source>
        <strain evidence="1 2">CECT 8960</strain>
    </source>
</reference>
<name>A0A7W7VF07_9PSEU</name>
<evidence type="ECO:0000313" key="2">
    <source>
        <dbReference type="Proteomes" id="UP000520767"/>
    </source>
</evidence>
<organism evidence="1 2">
    <name type="scientific">Actinophytocola algeriensis</name>
    <dbReference type="NCBI Taxonomy" id="1768010"/>
    <lineage>
        <taxon>Bacteria</taxon>
        <taxon>Bacillati</taxon>
        <taxon>Actinomycetota</taxon>
        <taxon>Actinomycetes</taxon>
        <taxon>Pseudonocardiales</taxon>
        <taxon>Pseudonocardiaceae</taxon>
    </lineage>
</organism>
<gene>
    <name evidence="1" type="ORF">FHR82_004039</name>
</gene>
<dbReference type="AlphaFoldDB" id="A0A7W7VF07"/>
<accession>A0A7W7VF07</accession>
<proteinExistence type="predicted"/>
<evidence type="ECO:0000313" key="1">
    <source>
        <dbReference type="EMBL" id="MBB4907797.1"/>
    </source>
</evidence>
<sequence length="227" mass="24945">MTVREFLAHRTPGKSRVFAIDTDEPQSLDAVTSLGADDLHRTDSLLDGLNVYLITRDETDLASRLADFPEAVRIGVRDFLARRCAPPPPLGAFGQFGPVERVRLMYLDGDDLEEFVRAAFLVDLGIRLSNEADARGRIDWELELLTEEAVVAPGAEARTWVLPGSAPLSFTWISKFAKGDAVTNAVEAALEASAEGSWVRLHTFEHDGTSEIRVDVFDVPPPVVDQD</sequence>